<feature type="domain" description="PTS EIIB type-2" evidence="7">
    <location>
        <begin position="408"/>
        <end position="500"/>
    </location>
</feature>
<keyword evidence="2" id="KW-0677">Repeat</keyword>
<dbReference type="InterPro" id="IPR036095">
    <property type="entry name" value="PTS_EIIB-like_sf"/>
</dbReference>
<evidence type="ECO:0000256" key="3">
    <source>
        <dbReference type="ARBA" id="ARBA00023015"/>
    </source>
</evidence>
<dbReference type="SUPFAM" id="SSF52794">
    <property type="entry name" value="PTS system IIB component-like"/>
    <property type="match status" value="1"/>
</dbReference>
<dbReference type="InterPro" id="IPR036634">
    <property type="entry name" value="PRD_sf"/>
</dbReference>
<keyword evidence="1" id="KW-0808">Transferase</keyword>
<dbReference type="Pfam" id="PF02302">
    <property type="entry name" value="PTS_IIB"/>
    <property type="match status" value="1"/>
</dbReference>
<name>A0A1S8KQE0_9LACT</name>
<evidence type="ECO:0000259" key="8">
    <source>
        <dbReference type="PROSITE" id="PS51372"/>
    </source>
</evidence>
<dbReference type="InterPro" id="IPR050661">
    <property type="entry name" value="BglG_antiterminators"/>
</dbReference>
<dbReference type="PROSITE" id="PS51372">
    <property type="entry name" value="PRD_2"/>
    <property type="match status" value="2"/>
</dbReference>
<gene>
    <name evidence="9" type="ORF">BWX42_09775</name>
</gene>
<dbReference type="PROSITE" id="PS51099">
    <property type="entry name" value="PTS_EIIB_TYPE_2"/>
    <property type="match status" value="1"/>
</dbReference>
<keyword evidence="3" id="KW-0805">Transcription regulation</keyword>
<keyword evidence="4" id="KW-0010">Activator</keyword>
<dbReference type="SUPFAM" id="SSF55804">
    <property type="entry name" value="Phoshotransferase/anion transport protein"/>
    <property type="match status" value="1"/>
</dbReference>
<dbReference type="PROSITE" id="PS51094">
    <property type="entry name" value="PTS_EIIA_TYPE_2"/>
    <property type="match status" value="1"/>
</dbReference>
<dbReference type="InterPro" id="IPR036388">
    <property type="entry name" value="WH-like_DNA-bd_sf"/>
</dbReference>
<dbReference type="Gene3D" id="1.10.10.10">
    <property type="entry name" value="Winged helix-like DNA-binding domain superfamily/Winged helix DNA-binding domain"/>
    <property type="match status" value="2"/>
</dbReference>
<dbReference type="Pfam" id="PF08279">
    <property type="entry name" value="HTH_11"/>
    <property type="match status" value="1"/>
</dbReference>
<comment type="caution">
    <text evidence="9">The sequence shown here is derived from an EMBL/GenBank/DDBJ whole genome shotgun (WGS) entry which is preliminary data.</text>
</comment>
<dbReference type="AlphaFoldDB" id="A0A1S8KQE0"/>
<evidence type="ECO:0000256" key="5">
    <source>
        <dbReference type="ARBA" id="ARBA00023163"/>
    </source>
</evidence>
<dbReference type="CDD" id="cd05568">
    <property type="entry name" value="PTS_IIB_bgl_like"/>
    <property type="match status" value="1"/>
</dbReference>
<dbReference type="Pfam" id="PF05043">
    <property type="entry name" value="Mga"/>
    <property type="match status" value="1"/>
</dbReference>
<keyword evidence="5" id="KW-0804">Transcription</keyword>
<dbReference type="InterPro" id="IPR003501">
    <property type="entry name" value="PTS_EIIB_2/3"/>
</dbReference>
<dbReference type="SUPFAM" id="SSF63520">
    <property type="entry name" value="PTS-regulatory domain, PRD"/>
    <property type="match status" value="2"/>
</dbReference>
<evidence type="ECO:0000313" key="10">
    <source>
        <dbReference type="Proteomes" id="UP000190409"/>
    </source>
</evidence>
<evidence type="ECO:0000256" key="2">
    <source>
        <dbReference type="ARBA" id="ARBA00022737"/>
    </source>
</evidence>
<dbReference type="GO" id="GO:0006355">
    <property type="term" value="P:regulation of DNA-templated transcription"/>
    <property type="evidence" value="ECO:0007669"/>
    <property type="project" value="InterPro"/>
</dbReference>
<dbReference type="Pfam" id="PF00874">
    <property type="entry name" value="PRD"/>
    <property type="match status" value="2"/>
</dbReference>
<evidence type="ECO:0000313" key="9">
    <source>
        <dbReference type="EMBL" id="OOL81939.1"/>
    </source>
</evidence>
<evidence type="ECO:0000259" key="6">
    <source>
        <dbReference type="PROSITE" id="PS51094"/>
    </source>
</evidence>
<dbReference type="EMBL" id="MUYF01000003">
    <property type="protein sequence ID" value="OOL81939.1"/>
    <property type="molecule type" value="Genomic_DNA"/>
</dbReference>
<feature type="domain" description="PRD" evidence="8">
    <location>
        <begin position="179"/>
        <end position="294"/>
    </location>
</feature>
<evidence type="ECO:0000256" key="4">
    <source>
        <dbReference type="ARBA" id="ARBA00023159"/>
    </source>
</evidence>
<proteinExistence type="predicted"/>
<dbReference type="InterPro" id="IPR013196">
    <property type="entry name" value="HTH_11"/>
</dbReference>
<feature type="domain" description="PRD" evidence="8">
    <location>
        <begin position="298"/>
        <end position="405"/>
    </location>
</feature>
<dbReference type="PANTHER" id="PTHR30185">
    <property type="entry name" value="CRYPTIC BETA-GLUCOSIDE BGL OPERON ANTITERMINATOR"/>
    <property type="match status" value="1"/>
</dbReference>
<evidence type="ECO:0000259" key="7">
    <source>
        <dbReference type="PROSITE" id="PS51099"/>
    </source>
</evidence>
<dbReference type="Gene3D" id="1.10.1790.10">
    <property type="entry name" value="PRD domain"/>
    <property type="match status" value="2"/>
</dbReference>
<dbReference type="Gene3D" id="3.40.50.2300">
    <property type="match status" value="1"/>
</dbReference>
<dbReference type="InterPro" id="IPR011608">
    <property type="entry name" value="PRD"/>
</dbReference>
<accession>A0A1S8KQE0</accession>
<dbReference type="InterPro" id="IPR007737">
    <property type="entry name" value="Mga_HTH"/>
</dbReference>
<reference evidence="9 10" key="1">
    <citation type="submission" date="2017-01" db="EMBL/GenBank/DDBJ databases">
        <title>Complete Genome Sequence of Dolosigranulum pigrum isolated from a Patient with interstitial lung disease.</title>
        <authorList>
            <person name="Mukhopadhyay R."/>
            <person name="Joaquin J."/>
            <person name="Hogue R."/>
            <person name="Fitzgerald S."/>
            <person name="Jospin G."/>
            <person name="Eisen J.A."/>
            <person name="Chaturvedi V."/>
        </authorList>
    </citation>
    <scope>NUCLEOTIDE SEQUENCE [LARGE SCALE GENOMIC DNA]</scope>
    <source>
        <strain evidence="9 10">15S00348</strain>
    </source>
</reference>
<dbReference type="Gene3D" id="3.40.930.10">
    <property type="entry name" value="Mannitol-specific EII, Chain A"/>
    <property type="match status" value="1"/>
</dbReference>
<dbReference type="InterPro" id="IPR016152">
    <property type="entry name" value="PTrfase/Anion_transptr"/>
</dbReference>
<dbReference type="Proteomes" id="UP000190409">
    <property type="component" value="Unassembled WGS sequence"/>
</dbReference>
<dbReference type="GO" id="GO:0009401">
    <property type="term" value="P:phosphoenolpyruvate-dependent sugar phosphotransferase system"/>
    <property type="evidence" value="ECO:0007669"/>
    <property type="project" value="InterPro"/>
</dbReference>
<dbReference type="InterPro" id="IPR013011">
    <property type="entry name" value="PTS_EIIB_2"/>
</dbReference>
<dbReference type="GO" id="GO:0008982">
    <property type="term" value="F:protein-N(PI)-phosphohistidine-sugar phosphotransferase activity"/>
    <property type="evidence" value="ECO:0007669"/>
    <property type="project" value="InterPro"/>
</dbReference>
<protein>
    <submittedName>
        <fullName evidence="9">Uncharacterized protein</fullName>
    </submittedName>
</protein>
<organism evidence="9 10">
    <name type="scientific">Dolosigranulum pigrum</name>
    <dbReference type="NCBI Taxonomy" id="29394"/>
    <lineage>
        <taxon>Bacteria</taxon>
        <taxon>Bacillati</taxon>
        <taxon>Bacillota</taxon>
        <taxon>Bacilli</taxon>
        <taxon>Lactobacillales</taxon>
        <taxon>Carnobacteriaceae</taxon>
        <taxon>Dolosigranulum</taxon>
    </lineage>
</organism>
<dbReference type="Pfam" id="PF00359">
    <property type="entry name" value="PTS_EIIA_2"/>
    <property type="match status" value="1"/>
</dbReference>
<dbReference type="InterPro" id="IPR002178">
    <property type="entry name" value="PTS_EIIA_type-2_dom"/>
</dbReference>
<sequence length="669" mass="77000">MLNQKENVILKTLYNSKEAYTTSKEIATVLEVSDRTARKYINQLIETIDNKIAEIHAIPGYGYNLEIKDERSIKRLLYKDKLNFPDIESKENLYSNSISRQYYILNQLFFSKNRVTEESLSEDLYVSQATVAKDLLKINQQLKKYNLNLSEKNTILNIKGNEIDKRHFIMQNFFADRLKNNLQSMEEITKFLPHISVEEILLIVLDETRNSCLDLTDVIMFNIAIHIALALRRIQDGKEITDMYDEVNISSTEITVAKAIISRVEQSTGIKLPSEEIKNIALHFKLKINELSNKDDQEKNKRIEQELKIVLRQIDKEYNFSLSSDDILIQGLTAHFTPLLMRVETDKTLKNPLTKQVKSNFSEAYEITKNYFSQMDSLQETKISEDEWAYIALHVIAALEREYSLQKKKVLVVCATGMGSSQMIKVRIENEFGNKLVIHDVISYYQISEERFNDVDFVISTIDLSNTVFNKPILHVSVLLTPEDCEKINKLISNKSSITTDTINISLDRNNLSKVISKYFRPELFSTKKNISTKEEVISQLVKVAVEYDPSINKTFLEGQLKLRESFGSVLFTKTLAIPHPIEGVAEESKAAIILTPEGIKWSEDASEVLMTILLLPDRYGGEDITELSKILTTLIEKPDKIELLSKVESFSEFIDNFKLIYELRETDE</sequence>
<dbReference type="RefSeq" id="WP_077863306.1">
    <property type="nucleotide sequence ID" value="NZ_CP040421.1"/>
</dbReference>
<dbReference type="PANTHER" id="PTHR30185:SF18">
    <property type="entry name" value="TRANSCRIPTIONAL REGULATOR MTLR"/>
    <property type="match status" value="1"/>
</dbReference>
<evidence type="ECO:0000256" key="1">
    <source>
        <dbReference type="ARBA" id="ARBA00022679"/>
    </source>
</evidence>
<feature type="domain" description="PTS EIIA type-2" evidence="6">
    <location>
        <begin position="518"/>
        <end position="664"/>
    </location>
</feature>